<reference evidence="2 3" key="1">
    <citation type="submission" date="2020-06" db="EMBL/GenBank/DDBJ databases">
        <authorList>
            <person name="Li R."/>
            <person name="Bekaert M."/>
        </authorList>
    </citation>
    <scope>NUCLEOTIDE SEQUENCE [LARGE SCALE GENOMIC DNA]</scope>
    <source>
        <strain evidence="3">wild</strain>
    </source>
</reference>
<evidence type="ECO:0000259" key="1">
    <source>
        <dbReference type="Pfam" id="PF00078"/>
    </source>
</evidence>
<evidence type="ECO:0000313" key="3">
    <source>
        <dbReference type="Proteomes" id="UP000507470"/>
    </source>
</evidence>
<gene>
    <name evidence="2" type="ORF">MCOR_41009</name>
</gene>
<organism evidence="2 3">
    <name type="scientific">Mytilus coruscus</name>
    <name type="common">Sea mussel</name>
    <dbReference type="NCBI Taxonomy" id="42192"/>
    <lineage>
        <taxon>Eukaryota</taxon>
        <taxon>Metazoa</taxon>
        <taxon>Spiralia</taxon>
        <taxon>Lophotrochozoa</taxon>
        <taxon>Mollusca</taxon>
        <taxon>Bivalvia</taxon>
        <taxon>Autobranchia</taxon>
        <taxon>Pteriomorphia</taxon>
        <taxon>Mytilida</taxon>
        <taxon>Mytiloidea</taxon>
        <taxon>Mytilidae</taxon>
        <taxon>Mytilinae</taxon>
        <taxon>Mytilus</taxon>
    </lineage>
</organism>
<accession>A0A6J8DK78</accession>
<dbReference type="OrthoDB" id="6139267at2759"/>
<dbReference type="InterPro" id="IPR051320">
    <property type="entry name" value="Viral_Replic_Matur_Polypro"/>
</dbReference>
<dbReference type="InterPro" id="IPR043128">
    <property type="entry name" value="Rev_trsase/Diguanyl_cyclase"/>
</dbReference>
<sequence length="224" mass="25504">MDYYKSSTFNTCDHQPLPLMDGPPIRLMVGSDAEPVDHHTPVPVPIHWKEEVKAGLGQDVRLGVLEPIPVGEPVTWCHRIVETVLDAWNGYHSVPIPEEDRHLTTIITPWGRYRYKTSPQGYIASGDAYTRRYDEIVADIPNKTKCVDNVLLWANSIEESFFQPAQWLDNCGRHGITLNPEKFIFGQDVVEFAGFEITSNIIRPCMKYVRAILDFPTPRNITDV</sequence>
<keyword evidence="3" id="KW-1185">Reference proteome</keyword>
<dbReference type="Gene3D" id="3.30.70.270">
    <property type="match status" value="1"/>
</dbReference>
<dbReference type="SUPFAM" id="SSF56672">
    <property type="entry name" value="DNA/RNA polymerases"/>
    <property type="match status" value="1"/>
</dbReference>
<dbReference type="PANTHER" id="PTHR33064">
    <property type="entry name" value="POL PROTEIN"/>
    <property type="match status" value="1"/>
</dbReference>
<dbReference type="AlphaFoldDB" id="A0A6J8DK78"/>
<feature type="domain" description="Reverse transcriptase" evidence="1">
    <location>
        <begin position="83"/>
        <end position="197"/>
    </location>
</feature>
<dbReference type="Proteomes" id="UP000507470">
    <property type="component" value="Unassembled WGS sequence"/>
</dbReference>
<protein>
    <recommendedName>
        <fullName evidence="1">Reverse transcriptase domain-containing protein</fullName>
    </recommendedName>
</protein>
<dbReference type="InterPro" id="IPR043502">
    <property type="entry name" value="DNA/RNA_pol_sf"/>
</dbReference>
<dbReference type="EMBL" id="CACVKT020007420">
    <property type="protein sequence ID" value="CAC5407544.1"/>
    <property type="molecule type" value="Genomic_DNA"/>
</dbReference>
<name>A0A6J8DK78_MYTCO</name>
<proteinExistence type="predicted"/>
<dbReference type="PANTHER" id="PTHR33064:SF37">
    <property type="entry name" value="RIBONUCLEASE H"/>
    <property type="match status" value="1"/>
</dbReference>
<dbReference type="Pfam" id="PF00078">
    <property type="entry name" value="RVT_1"/>
    <property type="match status" value="1"/>
</dbReference>
<dbReference type="InterPro" id="IPR000477">
    <property type="entry name" value="RT_dom"/>
</dbReference>
<evidence type="ECO:0000313" key="2">
    <source>
        <dbReference type="EMBL" id="CAC5407544.1"/>
    </source>
</evidence>